<dbReference type="InterPro" id="IPR036388">
    <property type="entry name" value="WH-like_DNA-bd_sf"/>
</dbReference>
<protein>
    <submittedName>
        <fullName evidence="5">FadR/GntR family transcriptional regulator</fullName>
    </submittedName>
</protein>
<dbReference type="InterPro" id="IPR008920">
    <property type="entry name" value="TF_FadR/GntR_C"/>
</dbReference>
<feature type="domain" description="HTH gntR-type" evidence="4">
    <location>
        <begin position="16"/>
        <end position="86"/>
    </location>
</feature>
<sequence>MTDPRPASTSTDIQRPRKPIVLAEAIAEGIVQAGMRPGDRLPVEAAMVLQYGAGRASIREALRILEAEGIVETRVGAGGGAFVASPRRESIARPLSVLMRMSDIGLREILDARLLIEPALAASAAVHRTAEQATQLQDAAEALELLDEGGEEWRRMNREFHTAIAEAAANRPLAVMWDVLSMIADGHDAGVRYPEHSLHDAEAAHRKILKAIISGDAETAESAMRAHLEAMASHVAIEYPQLLGEPIALVRSRTGGAVRSRA</sequence>
<accession>A0ABW2ZPZ4</accession>
<dbReference type="PROSITE" id="PS50949">
    <property type="entry name" value="HTH_GNTR"/>
    <property type="match status" value="1"/>
</dbReference>
<dbReference type="Pfam" id="PF07729">
    <property type="entry name" value="FCD"/>
    <property type="match status" value="1"/>
</dbReference>
<keyword evidence="2" id="KW-0238">DNA-binding</keyword>
<dbReference type="PANTHER" id="PTHR43537:SF24">
    <property type="entry name" value="GLUCONATE OPERON TRANSCRIPTIONAL REPRESSOR"/>
    <property type="match status" value="1"/>
</dbReference>
<comment type="caution">
    <text evidence="5">The sequence shown here is derived from an EMBL/GenBank/DDBJ whole genome shotgun (WGS) entry which is preliminary data.</text>
</comment>
<dbReference type="PANTHER" id="PTHR43537">
    <property type="entry name" value="TRANSCRIPTIONAL REGULATOR, GNTR FAMILY"/>
    <property type="match status" value="1"/>
</dbReference>
<dbReference type="SUPFAM" id="SSF46785">
    <property type="entry name" value="Winged helix' DNA-binding domain"/>
    <property type="match status" value="1"/>
</dbReference>
<proteinExistence type="predicted"/>
<dbReference type="SUPFAM" id="SSF48008">
    <property type="entry name" value="GntR ligand-binding domain-like"/>
    <property type="match status" value="1"/>
</dbReference>
<gene>
    <name evidence="5" type="ORF">ACFQZV_04705</name>
</gene>
<organism evidence="5 6">
    <name type="scientific">Microbacterium koreense</name>
    <dbReference type="NCBI Taxonomy" id="323761"/>
    <lineage>
        <taxon>Bacteria</taxon>
        <taxon>Bacillati</taxon>
        <taxon>Actinomycetota</taxon>
        <taxon>Actinomycetes</taxon>
        <taxon>Micrococcales</taxon>
        <taxon>Microbacteriaceae</taxon>
        <taxon>Microbacterium</taxon>
    </lineage>
</organism>
<evidence type="ECO:0000256" key="1">
    <source>
        <dbReference type="ARBA" id="ARBA00023015"/>
    </source>
</evidence>
<dbReference type="Gene3D" id="1.10.10.10">
    <property type="entry name" value="Winged helix-like DNA-binding domain superfamily/Winged helix DNA-binding domain"/>
    <property type="match status" value="1"/>
</dbReference>
<reference evidence="6" key="1">
    <citation type="journal article" date="2019" name="Int. J. Syst. Evol. Microbiol.">
        <title>The Global Catalogue of Microorganisms (GCM) 10K type strain sequencing project: providing services to taxonomists for standard genome sequencing and annotation.</title>
        <authorList>
            <consortium name="The Broad Institute Genomics Platform"/>
            <consortium name="The Broad Institute Genome Sequencing Center for Infectious Disease"/>
            <person name="Wu L."/>
            <person name="Ma J."/>
        </authorList>
    </citation>
    <scope>NUCLEOTIDE SEQUENCE [LARGE SCALE GENOMIC DNA]</scope>
    <source>
        <strain evidence="6">CCUG 50754</strain>
    </source>
</reference>
<dbReference type="EMBL" id="JBHTIM010000001">
    <property type="protein sequence ID" value="MFD0780600.1"/>
    <property type="molecule type" value="Genomic_DNA"/>
</dbReference>
<evidence type="ECO:0000256" key="2">
    <source>
        <dbReference type="ARBA" id="ARBA00023125"/>
    </source>
</evidence>
<evidence type="ECO:0000259" key="4">
    <source>
        <dbReference type="PROSITE" id="PS50949"/>
    </source>
</evidence>
<dbReference type="SMART" id="SM00345">
    <property type="entry name" value="HTH_GNTR"/>
    <property type="match status" value="1"/>
</dbReference>
<dbReference type="Proteomes" id="UP001597042">
    <property type="component" value="Unassembled WGS sequence"/>
</dbReference>
<dbReference type="Pfam" id="PF00392">
    <property type="entry name" value="GntR"/>
    <property type="match status" value="1"/>
</dbReference>
<keyword evidence="6" id="KW-1185">Reference proteome</keyword>
<keyword evidence="3" id="KW-0804">Transcription</keyword>
<evidence type="ECO:0000256" key="3">
    <source>
        <dbReference type="ARBA" id="ARBA00023163"/>
    </source>
</evidence>
<dbReference type="Gene3D" id="1.20.120.530">
    <property type="entry name" value="GntR ligand-binding domain-like"/>
    <property type="match status" value="1"/>
</dbReference>
<dbReference type="InterPro" id="IPR036390">
    <property type="entry name" value="WH_DNA-bd_sf"/>
</dbReference>
<dbReference type="InterPro" id="IPR000524">
    <property type="entry name" value="Tscrpt_reg_HTH_GntR"/>
</dbReference>
<evidence type="ECO:0000313" key="5">
    <source>
        <dbReference type="EMBL" id="MFD0780600.1"/>
    </source>
</evidence>
<name>A0ABW2ZPZ4_9MICO</name>
<dbReference type="InterPro" id="IPR011711">
    <property type="entry name" value="GntR_C"/>
</dbReference>
<dbReference type="RefSeq" id="WP_378753251.1">
    <property type="nucleotide sequence ID" value="NZ_JBHSSV010000014.1"/>
</dbReference>
<dbReference type="PRINTS" id="PR00035">
    <property type="entry name" value="HTHGNTR"/>
</dbReference>
<dbReference type="CDD" id="cd07377">
    <property type="entry name" value="WHTH_GntR"/>
    <property type="match status" value="1"/>
</dbReference>
<keyword evidence="1" id="KW-0805">Transcription regulation</keyword>
<dbReference type="SMART" id="SM00895">
    <property type="entry name" value="FCD"/>
    <property type="match status" value="1"/>
</dbReference>
<evidence type="ECO:0000313" key="6">
    <source>
        <dbReference type="Proteomes" id="UP001597042"/>
    </source>
</evidence>